<sequence length="46" mass="5158">MSVSNVCDQVALIQSDNRTVQIAFSDDRHHEYIKVDVLGGIEPVEE</sequence>
<name>C6CAH8_MUSP7</name>
<reference evidence="1" key="1">
    <citation type="submission" date="2009-06" db="EMBL/GenBank/DDBJ databases">
        <title>Complete sequence of Dickeya dadantii Ech703.</title>
        <authorList>
            <consortium name="US DOE Joint Genome Institute"/>
            <person name="Lucas S."/>
            <person name="Copeland A."/>
            <person name="Lapidus A."/>
            <person name="Glavina del Rio T."/>
            <person name="Dalin E."/>
            <person name="Tice H."/>
            <person name="Bruce D."/>
            <person name="Goodwin L."/>
            <person name="Pitluck S."/>
            <person name="Chertkov O."/>
            <person name="Brettin T."/>
            <person name="Detter J.C."/>
            <person name="Han C."/>
            <person name="Larimer F."/>
            <person name="Land M."/>
            <person name="Hauser L."/>
            <person name="Kyrpides N."/>
            <person name="Mikhailova N."/>
            <person name="Balakrishnan V."/>
            <person name="Glasner J."/>
            <person name="Perna N.T."/>
        </authorList>
    </citation>
    <scope>NUCLEOTIDE SEQUENCE [LARGE SCALE GENOMIC DNA]</scope>
    <source>
        <strain evidence="1">Ech703</strain>
    </source>
</reference>
<evidence type="ECO:0000313" key="2">
    <source>
        <dbReference type="Proteomes" id="UP000002734"/>
    </source>
</evidence>
<organism evidence="1 2">
    <name type="scientific">Musicola paradisiaca (strain Ech703)</name>
    <name type="common">Dickeya paradisiaca</name>
    <name type="synonym">Dickeya dadantii</name>
    <dbReference type="NCBI Taxonomy" id="579405"/>
    <lineage>
        <taxon>Bacteria</taxon>
        <taxon>Pseudomonadati</taxon>
        <taxon>Pseudomonadota</taxon>
        <taxon>Gammaproteobacteria</taxon>
        <taxon>Enterobacterales</taxon>
        <taxon>Pectobacteriaceae</taxon>
        <taxon>Musicola</taxon>
    </lineage>
</organism>
<dbReference type="AlphaFoldDB" id="C6CAH8"/>
<protein>
    <submittedName>
        <fullName evidence="1">Uncharacterized protein</fullName>
    </submittedName>
</protein>
<dbReference type="Proteomes" id="UP000002734">
    <property type="component" value="Chromosome"/>
</dbReference>
<keyword evidence="2" id="KW-1185">Reference proteome</keyword>
<accession>C6CAH8</accession>
<dbReference type="KEGG" id="dda:Dd703_2699"/>
<proteinExistence type="predicted"/>
<gene>
    <name evidence="1" type="ordered locus">Dd703_2699</name>
</gene>
<evidence type="ECO:0000313" key="1">
    <source>
        <dbReference type="EMBL" id="ACS86476.1"/>
    </source>
</evidence>
<dbReference type="EMBL" id="CP001654">
    <property type="protein sequence ID" value="ACS86476.1"/>
    <property type="molecule type" value="Genomic_DNA"/>
</dbReference>
<dbReference type="HOGENOM" id="CLU_3182965_0_0_6"/>